<keyword evidence="2" id="KW-0547">Nucleotide-binding</keyword>
<dbReference type="Pfam" id="PF00582">
    <property type="entry name" value="Usp"/>
    <property type="match status" value="2"/>
</dbReference>
<accession>A0A6N4V932</accession>
<keyword evidence="6" id="KW-1185">Reference proteome</keyword>
<keyword evidence="3" id="KW-0067">ATP-binding</keyword>
<dbReference type="SUPFAM" id="SSF52402">
    <property type="entry name" value="Adenine nucleotide alpha hydrolases-like"/>
    <property type="match status" value="2"/>
</dbReference>
<dbReference type="GO" id="GO:0005524">
    <property type="term" value="F:ATP binding"/>
    <property type="evidence" value="ECO:0007669"/>
    <property type="project" value="UniProtKB-KW"/>
</dbReference>
<dbReference type="InterPro" id="IPR006016">
    <property type="entry name" value="UspA"/>
</dbReference>
<comment type="similarity">
    <text evidence="1">Belongs to the universal stress protein A family.</text>
</comment>
<dbReference type="PANTHER" id="PTHR46268:SF27">
    <property type="entry name" value="UNIVERSAL STRESS PROTEIN RV2623"/>
    <property type="match status" value="1"/>
</dbReference>
<proteinExistence type="inferred from homology"/>
<feature type="domain" description="UspA" evidence="4">
    <location>
        <begin position="1"/>
        <end position="140"/>
    </location>
</feature>
<evidence type="ECO:0000256" key="3">
    <source>
        <dbReference type="ARBA" id="ARBA00022840"/>
    </source>
</evidence>
<organism evidence="5 6">
    <name type="scientific">Mycolicibacterium poriferae</name>
    <dbReference type="NCBI Taxonomy" id="39694"/>
    <lineage>
        <taxon>Bacteria</taxon>
        <taxon>Bacillati</taxon>
        <taxon>Actinomycetota</taxon>
        <taxon>Actinomycetes</taxon>
        <taxon>Mycobacteriales</taxon>
        <taxon>Mycobacteriaceae</taxon>
        <taxon>Mycolicibacterium</taxon>
    </lineage>
</organism>
<dbReference type="PANTHER" id="PTHR46268">
    <property type="entry name" value="STRESS RESPONSE PROTEIN NHAX"/>
    <property type="match status" value="1"/>
</dbReference>
<gene>
    <name evidence="5" type="ORF">MPOR_16560</name>
</gene>
<feature type="domain" description="UspA" evidence="4">
    <location>
        <begin position="151"/>
        <end position="284"/>
    </location>
</feature>
<evidence type="ECO:0000259" key="4">
    <source>
        <dbReference type="Pfam" id="PF00582"/>
    </source>
</evidence>
<dbReference type="AlphaFoldDB" id="A0A6N4V932"/>
<name>A0A6N4V932_9MYCO</name>
<dbReference type="Gene3D" id="3.40.50.620">
    <property type="entry name" value="HUPs"/>
    <property type="match status" value="2"/>
</dbReference>
<dbReference type="InterPro" id="IPR006015">
    <property type="entry name" value="Universal_stress_UspA"/>
</dbReference>
<sequence>MIGTDGSSNALVTARWAARAAAFRNADVTVAHVVADDTVGATWPWPTGRVPEEVRELAERDTGGVLARSVATVAESGERLREVRSVLCHGRPVAALAELSRSAQLVAVGGHGGTGRHRRGLGPVSRGVIQHAHCPVAVIREEPGHTSPPHRPVLVGIDGSRASKLAAIIAFDEAAWRGVDLLAMHVCHDSEAPPAGGKRDPLLVKAAEAILTRSLSALRTQHPAVRVHHLVRFWNPVRQLLRQGERAQLIVLGSHGRGSVSGALLGSVSAAVAEGARAPVIVARHR</sequence>
<dbReference type="Proteomes" id="UP000466785">
    <property type="component" value="Chromosome"/>
</dbReference>
<reference evidence="5 6" key="1">
    <citation type="journal article" date="2019" name="Emerg. Microbes Infect.">
        <title>Comprehensive subspecies identification of 175 nontuberculous mycobacteria species based on 7547 genomic profiles.</title>
        <authorList>
            <person name="Matsumoto Y."/>
            <person name="Kinjo T."/>
            <person name="Motooka D."/>
            <person name="Nabeya D."/>
            <person name="Jung N."/>
            <person name="Uechi K."/>
            <person name="Horii T."/>
            <person name="Iida T."/>
            <person name="Fujita J."/>
            <person name="Nakamura S."/>
        </authorList>
    </citation>
    <scope>NUCLEOTIDE SEQUENCE [LARGE SCALE GENOMIC DNA]</scope>
    <source>
        <strain evidence="5 6">JCM 12603</strain>
    </source>
</reference>
<protein>
    <submittedName>
        <fullName evidence="5">Universal stress protein UspA</fullName>
    </submittedName>
</protein>
<dbReference type="EMBL" id="AP022570">
    <property type="protein sequence ID" value="BBX50630.1"/>
    <property type="molecule type" value="Genomic_DNA"/>
</dbReference>
<evidence type="ECO:0000256" key="1">
    <source>
        <dbReference type="ARBA" id="ARBA00008791"/>
    </source>
</evidence>
<dbReference type="KEGG" id="mpof:MPOR_16560"/>
<evidence type="ECO:0000256" key="2">
    <source>
        <dbReference type="ARBA" id="ARBA00022741"/>
    </source>
</evidence>
<evidence type="ECO:0000313" key="6">
    <source>
        <dbReference type="Proteomes" id="UP000466785"/>
    </source>
</evidence>
<evidence type="ECO:0000313" key="5">
    <source>
        <dbReference type="EMBL" id="BBX50630.1"/>
    </source>
</evidence>
<dbReference type="InterPro" id="IPR014729">
    <property type="entry name" value="Rossmann-like_a/b/a_fold"/>
</dbReference>
<dbReference type="PRINTS" id="PR01438">
    <property type="entry name" value="UNVRSLSTRESS"/>
</dbReference>